<feature type="domain" description="Mur ligase C-terminal" evidence="11">
    <location>
        <begin position="306"/>
        <end position="436"/>
    </location>
</feature>
<dbReference type="InterPro" id="IPR001645">
    <property type="entry name" value="Folylpolyglutamate_synth"/>
</dbReference>
<keyword evidence="4" id="KW-0479">Metal-binding</keyword>
<evidence type="ECO:0000313" key="14">
    <source>
        <dbReference type="Proteomes" id="UP001595778"/>
    </source>
</evidence>
<keyword evidence="7" id="KW-0460">Magnesium</keyword>
<keyword evidence="6 10" id="KW-0067">ATP-binding</keyword>
<dbReference type="EMBL" id="JBHSDQ010000003">
    <property type="protein sequence ID" value="MFC4396094.1"/>
    <property type="molecule type" value="Genomic_DNA"/>
</dbReference>
<dbReference type="Gene3D" id="3.90.190.20">
    <property type="entry name" value="Mur ligase, C-terminal domain"/>
    <property type="match status" value="1"/>
</dbReference>
<dbReference type="InterPro" id="IPR036615">
    <property type="entry name" value="Mur_ligase_C_dom_sf"/>
</dbReference>
<dbReference type="PIRSF" id="PIRSF001563">
    <property type="entry name" value="Folylpolyglu_synth"/>
    <property type="match status" value="1"/>
</dbReference>
<dbReference type="PROSITE" id="PS01011">
    <property type="entry name" value="FOLYLPOLYGLU_SYNT_1"/>
    <property type="match status" value="1"/>
</dbReference>
<dbReference type="InterPro" id="IPR013221">
    <property type="entry name" value="Mur_ligase_cen"/>
</dbReference>
<dbReference type="Gene3D" id="3.40.1190.10">
    <property type="entry name" value="Mur-like, catalytic domain"/>
    <property type="match status" value="1"/>
</dbReference>
<dbReference type="EC" id="6.3.2.17" evidence="2"/>
<dbReference type="GO" id="GO:0016874">
    <property type="term" value="F:ligase activity"/>
    <property type="evidence" value="ECO:0007669"/>
    <property type="project" value="UniProtKB-KW"/>
</dbReference>
<evidence type="ECO:0000256" key="7">
    <source>
        <dbReference type="ARBA" id="ARBA00022842"/>
    </source>
</evidence>
<proteinExistence type="inferred from homology"/>
<evidence type="ECO:0000256" key="9">
    <source>
        <dbReference type="ARBA" id="ARBA00047493"/>
    </source>
</evidence>
<evidence type="ECO:0000256" key="6">
    <source>
        <dbReference type="ARBA" id="ARBA00022840"/>
    </source>
</evidence>
<name>A0ABV8WJ66_9MICC</name>
<comment type="similarity">
    <text evidence="1 10">Belongs to the folylpolyglutamate synthase family.</text>
</comment>
<evidence type="ECO:0000259" key="12">
    <source>
        <dbReference type="Pfam" id="PF08245"/>
    </source>
</evidence>
<evidence type="ECO:0000256" key="5">
    <source>
        <dbReference type="ARBA" id="ARBA00022741"/>
    </source>
</evidence>
<keyword evidence="5 10" id="KW-0547">Nucleotide-binding</keyword>
<evidence type="ECO:0000256" key="4">
    <source>
        <dbReference type="ARBA" id="ARBA00022723"/>
    </source>
</evidence>
<evidence type="ECO:0000313" key="13">
    <source>
        <dbReference type="EMBL" id="MFC4396094.1"/>
    </source>
</evidence>
<accession>A0ABV8WJ66</accession>
<dbReference type="PANTHER" id="PTHR11136">
    <property type="entry name" value="FOLYLPOLYGLUTAMATE SYNTHASE-RELATED"/>
    <property type="match status" value="1"/>
</dbReference>
<evidence type="ECO:0000256" key="2">
    <source>
        <dbReference type="ARBA" id="ARBA00013025"/>
    </source>
</evidence>
<dbReference type="InterPro" id="IPR004101">
    <property type="entry name" value="Mur_ligase_C"/>
</dbReference>
<evidence type="ECO:0000256" key="8">
    <source>
        <dbReference type="ARBA" id="ARBA00030592"/>
    </source>
</evidence>
<feature type="domain" description="Mur ligase central" evidence="12">
    <location>
        <begin position="49"/>
        <end position="279"/>
    </location>
</feature>
<comment type="catalytic activity">
    <reaction evidence="9">
        <text>(6S)-5,6,7,8-tetrahydrofolyl-(gamma-L-Glu)(n) + L-glutamate + ATP = (6S)-5,6,7,8-tetrahydrofolyl-(gamma-L-Glu)(n+1) + ADP + phosphate + H(+)</text>
        <dbReference type="Rhea" id="RHEA:10580"/>
        <dbReference type="Rhea" id="RHEA-COMP:14738"/>
        <dbReference type="Rhea" id="RHEA-COMP:14740"/>
        <dbReference type="ChEBI" id="CHEBI:15378"/>
        <dbReference type="ChEBI" id="CHEBI:29985"/>
        <dbReference type="ChEBI" id="CHEBI:30616"/>
        <dbReference type="ChEBI" id="CHEBI:43474"/>
        <dbReference type="ChEBI" id="CHEBI:141005"/>
        <dbReference type="ChEBI" id="CHEBI:456216"/>
        <dbReference type="EC" id="6.3.2.17"/>
    </reaction>
</comment>
<evidence type="ECO:0000256" key="3">
    <source>
        <dbReference type="ARBA" id="ARBA00022598"/>
    </source>
</evidence>
<protein>
    <recommendedName>
        <fullName evidence="2">tetrahydrofolate synthase</fullName>
        <ecNumber evidence="2">6.3.2.17</ecNumber>
    </recommendedName>
    <alternativeName>
        <fullName evidence="8">Tetrahydrofolylpolyglutamate synthase</fullName>
    </alternativeName>
</protein>
<reference evidence="14" key="1">
    <citation type="journal article" date="2019" name="Int. J. Syst. Evol. Microbiol.">
        <title>The Global Catalogue of Microorganisms (GCM) 10K type strain sequencing project: providing services to taxonomists for standard genome sequencing and annotation.</title>
        <authorList>
            <consortium name="The Broad Institute Genomics Platform"/>
            <consortium name="The Broad Institute Genome Sequencing Center for Infectious Disease"/>
            <person name="Wu L."/>
            <person name="Ma J."/>
        </authorList>
    </citation>
    <scope>NUCLEOTIDE SEQUENCE [LARGE SCALE GENOMIC DNA]</scope>
    <source>
        <strain evidence="14">PJ61</strain>
    </source>
</reference>
<organism evidence="13 14">
    <name type="scientific">Arthrobacter sedimenti</name>
    <dbReference type="NCBI Taxonomy" id="2694931"/>
    <lineage>
        <taxon>Bacteria</taxon>
        <taxon>Bacillati</taxon>
        <taxon>Actinomycetota</taxon>
        <taxon>Actinomycetes</taxon>
        <taxon>Micrococcales</taxon>
        <taxon>Micrococcaceae</taxon>
        <taxon>Arthrobacter</taxon>
    </lineage>
</organism>
<dbReference type="RefSeq" id="WP_286397503.1">
    <property type="nucleotide sequence ID" value="NZ_JBHSDQ010000003.1"/>
</dbReference>
<evidence type="ECO:0000256" key="10">
    <source>
        <dbReference type="PIRNR" id="PIRNR001563"/>
    </source>
</evidence>
<keyword evidence="14" id="KW-1185">Reference proteome</keyword>
<sequence length="452" mass="48330">MTDEFSVESVYAELLGRAPENKMEPRLAPLYRAMDVLGEPNKAYPIIHVTGTNGKTSTSRMIESVLRAQGLSTGRYTSPHLSKVTERISIDGHPVSDETFVRIWDEIRPYLQIVDSELEAEGQPRLTYFECLTILGFAIFADQPVNVAIIEVGLGGITDATNVGDGQVSVVTPISLDHTDLLGDTTADIAYEKAGIIKPGGYLISAAQPLDAAQVLLEKAKEVGVPFRFEGVEFGVESRTVAVGGQMVTIQGIAGRYPDLLVPLHGAHQAQNAAVAVAALEAFFGGEKELPFDVLQEGFAAVTSPGRLEVVRTAPTIIVDAAHNPDGIKASAAALQEAFTFTRLVPVVGVLKEKDAEEILRELKESLGEVAEEYCFTQSNSPRAVPAAELAELAIDLGFGEDNVHVAEKLDDALEWAVERAEANEDLSGGVLVTGSITLVAEARILLGKTEA</sequence>
<evidence type="ECO:0000256" key="1">
    <source>
        <dbReference type="ARBA" id="ARBA00008276"/>
    </source>
</evidence>
<dbReference type="Pfam" id="PF02875">
    <property type="entry name" value="Mur_ligase_C"/>
    <property type="match status" value="1"/>
</dbReference>
<dbReference type="Pfam" id="PF08245">
    <property type="entry name" value="Mur_ligase_M"/>
    <property type="match status" value="1"/>
</dbReference>
<comment type="caution">
    <text evidence="13">The sequence shown here is derived from an EMBL/GenBank/DDBJ whole genome shotgun (WGS) entry which is preliminary data.</text>
</comment>
<dbReference type="Proteomes" id="UP001595778">
    <property type="component" value="Unassembled WGS sequence"/>
</dbReference>
<dbReference type="InterPro" id="IPR018109">
    <property type="entry name" value="Folylpolyglutamate_synth_CS"/>
</dbReference>
<dbReference type="InterPro" id="IPR036565">
    <property type="entry name" value="Mur-like_cat_sf"/>
</dbReference>
<keyword evidence="3 10" id="KW-0436">Ligase</keyword>
<dbReference type="SUPFAM" id="SSF53244">
    <property type="entry name" value="MurD-like peptide ligases, peptide-binding domain"/>
    <property type="match status" value="1"/>
</dbReference>
<evidence type="ECO:0000259" key="11">
    <source>
        <dbReference type="Pfam" id="PF02875"/>
    </source>
</evidence>
<dbReference type="PANTHER" id="PTHR11136:SF0">
    <property type="entry name" value="DIHYDROFOLATE SYNTHETASE-RELATED"/>
    <property type="match status" value="1"/>
</dbReference>
<dbReference type="SUPFAM" id="SSF53623">
    <property type="entry name" value="MurD-like peptide ligases, catalytic domain"/>
    <property type="match status" value="1"/>
</dbReference>
<gene>
    <name evidence="13" type="ORF">ACFO0G_08345</name>
</gene>
<dbReference type="NCBIfam" id="TIGR01499">
    <property type="entry name" value="folC"/>
    <property type="match status" value="1"/>
</dbReference>